<feature type="transmembrane region" description="Helical" evidence="2">
    <location>
        <begin position="39"/>
        <end position="60"/>
    </location>
</feature>
<feature type="transmembrane region" description="Helical" evidence="2">
    <location>
        <begin position="109"/>
        <end position="126"/>
    </location>
</feature>
<evidence type="ECO:0000256" key="1">
    <source>
        <dbReference type="SAM" id="MobiDB-lite"/>
    </source>
</evidence>
<dbReference type="PANTHER" id="PTHR43507">
    <property type="entry name" value="NADH-UBIQUINONE OXIDOREDUCTASE CHAIN 4"/>
    <property type="match status" value="1"/>
</dbReference>
<dbReference type="PANTHER" id="PTHR43507:SF1">
    <property type="entry name" value="NADH-UBIQUINONE OXIDOREDUCTASE CHAIN 4"/>
    <property type="match status" value="1"/>
</dbReference>
<feature type="transmembrane region" description="Helical" evidence="2">
    <location>
        <begin position="192"/>
        <end position="211"/>
    </location>
</feature>
<feature type="transmembrane region" description="Helical" evidence="2">
    <location>
        <begin position="66"/>
        <end position="88"/>
    </location>
</feature>
<dbReference type="GO" id="GO:0003954">
    <property type="term" value="F:NADH dehydrogenase activity"/>
    <property type="evidence" value="ECO:0007669"/>
    <property type="project" value="TreeGrafter"/>
</dbReference>
<organism evidence="4">
    <name type="scientific">mine drainage metagenome</name>
    <dbReference type="NCBI Taxonomy" id="410659"/>
    <lineage>
        <taxon>unclassified sequences</taxon>
        <taxon>metagenomes</taxon>
        <taxon>ecological metagenomes</taxon>
    </lineage>
</organism>
<comment type="caution">
    <text evidence="4">The sequence shown here is derived from an EMBL/GenBank/DDBJ whole genome shotgun (WGS) entry which is preliminary data.</text>
</comment>
<evidence type="ECO:0000256" key="2">
    <source>
        <dbReference type="SAM" id="Phobius"/>
    </source>
</evidence>
<dbReference type="GO" id="GO:0015990">
    <property type="term" value="P:electron transport coupled proton transport"/>
    <property type="evidence" value="ECO:0007669"/>
    <property type="project" value="TreeGrafter"/>
</dbReference>
<dbReference type="AlphaFoldDB" id="E6PZ85"/>
<accession>E6PZ85</accession>
<proteinExistence type="predicted"/>
<keyword evidence="4" id="KW-0560">Oxidoreductase</keyword>
<keyword evidence="2" id="KW-0472">Membrane</keyword>
<dbReference type="EC" id="1.6.99.5" evidence="4"/>
<dbReference type="GO" id="GO:0008137">
    <property type="term" value="F:NADH dehydrogenase (ubiquinone) activity"/>
    <property type="evidence" value="ECO:0007669"/>
    <property type="project" value="InterPro"/>
</dbReference>
<feature type="region of interest" description="Disordered" evidence="1">
    <location>
        <begin position="228"/>
        <end position="251"/>
    </location>
</feature>
<keyword evidence="4" id="KW-0830">Ubiquinone</keyword>
<dbReference type="GO" id="GO:0048039">
    <property type="term" value="F:ubiquinone binding"/>
    <property type="evidence" value="ECO:0007669"/>
    <property type="project" value="TreeGrafter"/>
</dbReference>
<dbReference type="InterPro" id="IPR001750">
    <property type="entry name" value="ND/Mrp_TM"/>
</dbReference>
<dbReference type="Pfam" id="PF00361">
    <property type="entry name" value="Proton_antipo_M"/>
    <property type="match status" value="1"/>
</dbReference>
<keyword evidence="2" id="KW-1133">Transmembrane helix</keyword>
<name>E6PZ85_9ZZZZ</name>
<gene>
    <name evidence="4" type="primary">nuoM</name>
    <name evidence="4" type="ORF">CARN3_1250</name>
</gene>
<keyword evidence="2" id="KW-0812">Transmembrane</keyword>
<reference evidence="4" key="1">
    <citation type="submission" date="2009-10" db="EMBL/GenBank/DDBJ databases">
        <title>Diversity of trophic interactions inside an arsenic-rich microbial ecosystem.</title>
        <authorList>
            <person name="Bertin P.N."/>
            <person name="Heinrich-Salmeron A."/>
            <person name="Pelletier E."/>
            <person name="Goulhen-Chollet F."/>
            <person name="Arsene-Ploetze F."/>
            <person name="Gallien S."/>
            <person name="Calteau A."/>
            <person name="Vallenet D."/>
            <person name="Casiot C."/>
            <person name="Chane-Woon-Ming B."/>
            <person name="Giloteaux L."/>
            <person name="Barakat M."/>
            <person name="Bonnefoy V."/>
            <person name="Bruneel O."/>
            <person name="Chandler M."/>
            <person name="Cleiss J."/>
            <person name="Duran R."/>
            <person name="Elbaz-Poulichet F."/>
            <person name="Fonknechten N."/>
            <person name="Lauga B."/>
            <person name="Mornico D."/>
            <person name="Ortet P."/>
            <person name="Schaeffer C."/>
            <person name="Siguier P."/>
            <person name="Alexander Thil Smith A."/>
            <person name="Van Dorsselaer A."/>
            <person name="Weissenbach J."/>
            <person name="Medigue C."/>
            <person name="Le Paslier D."/>
        </authorList>
    </citation>
    <scope>NUCLEOTIDE SEQUENCE</scope>
</reference>
<protein>
    <submittedName>
        <fullName evidence="4">NADH:ubiquinone oxidoreductase, membrane subunit M</fullName>
        <ecNumber evidence="4">1.6.99.5</ecNumber>
    </submittedName>
</protein>
<evidence type="ECO:0000313" key="4">
    <source>
        <dbReference type="EMBL" id="CBI00244.1"/>
    </source>
</evidence>
<feature type="domain" description="NADH:quinone oxidoreductase/Mrp antiporter transmembrane" evidence="3">
    <location>
        <begin position="4"/>
        <end position="152"/>
    </location>
</feature>
<dbReference type="PRINTS" id="PR01437">
    <property type="entry name" value="NUOXDRDTASE4"/>
</dbReference>
<feature type="transmembrane region" description="Helical" evidence="2">
    <location>
        <begin position="12"/>
        <end position="32"/>
    </location>
</feature>
<evidence type="ECO:0000259" key="3">
    <source>
        <dbReference type="Pfam" id="PF00361"/>
    </source>
</evidence>
<dbReference type="InterPro" id="IPR003918">
    <property type="entry name" value="NADH_UbQ_OxRdtase"/>
</dbReference>
<feature type="transmembrane region" description="Helical" evidence="2">
    <location>
        <begin position="146"/>
        <end position="171"/>
    </location>
</feature>
<sequence>MGLFPVQAREAAPWMIALAAIGILYGALLALVQKDFWRLLAYGTLSSLSFCTLGIYGFTLAGLDGALLQTVNEGIVGGALFVMFGFLYERYGTSQIGQFGGVARKAPTLATLFVISSLALVGLPLLNGFVGEFLVLSSTFTGVSKGWAVAATAGVILSAAYMLQLVQRIFLGEGSAMVMKQPADDLRGGEKLLLGALAVLMLALGVSPNAWLAAMEPGLKAAVATSTSAPPAGSSSLNAAEAVSSGMGGQR</sequence>
<dbReference type="GO" id="GO:0042773">
    <property type="term" value="P:ATP synthesis coupled electron transport"/>
    <property type="evidence" value="ECO:0007669"/>
    <property type="project" value="InterPro"/>
</dbReference>
<dbReference type="EMBL" id="CABN01000111">
    <property type="protein sequence ID" value="CBI00244.1"/>
    <property type="molecule type" value="Genomic_DNA"/>
</dbReference>